<protein>
    <submittedName>
        <fullName evidence="3">Phage major capsid protein</fullName>
    </submittedName>
</protein>
<reference evidence="3 4" key="1">
    <citation type="submission" date="2020-09" db="EMBL/GenBank/DDBJ databases">
        <title>Brevundimonas sp. LVF1 isolated from an oligotrophic pond in Goettingen, Germany.</title>
        <authorList>
            <person name="Friedrich I."/>
            <person name="Klassen A."/>
            <person name="Neubauer H."/>
            <person name="Schneider D."/>
            <person name="Hertel R."/>
            <person name="Daniel R."/>
        </authorList>
    </citation>
    <scope>NUCLEOTIDE SEQUENCE [LARGE SCALE GENOMIC DNA]</scope>
    <source>
        <strain evidence="3 4">LVF1</strain>
    </source>
</reference>
<dbReference type="InterPro" id="IPR054612">
    <property type="entry name" value="Phage_capsid-like_C"/>
</dbReference>
<evidence type="ECO:0000313" key="3">
    <source>
        <dbReference type="EMBL" id="QTC88182.1"/>
    </source>
</evidence>
<sequence>MKTHLMGAAPRALCGAVRAEGPISSSDVKAAIEKVNAAFEEFKKTNDDNSKKADTVLSEKLDKINAAIDEGQKVIDDHAKQIAALKLNGAGDDNVIGEIKRDPEYVGAFRAHMRKGEVQAALNKGADAEGGFLAPVEWDRTITGKLKESSPVRENATVMTISTAGFRKVFTDRAVGSGWVGETAARPATGTPGFNALDFIPGELYANPQATQQMLDDSAVDLEAWLASEVEDEFSRQENIAFLSGDGANKPFGLLTYVTGAANAAKHPFGAIKLKNSGTAAAMDKSDALIDLIYDLPAKFRANAKFYMNRLTQGTARKLKDGDGNYLWQPSYQLGQPVTLAGHELVELPDMPDIAANAISALFGDMKATYLVVDRLGIRVIRDNLTNKPYVGFYTVKRVGGGVQNPEAMRGFKIAV</sequence>
<name>A0ABX7SKH4_9CAUL</name>
<evidence type="ECO:0000259" key="2">
    <source>
        <dbReference type="Pfam" id="PF05065"/>
    </source>
</evidence>
<accession>A0ABX7SKH4</accession>
<dbReference type="Pfam" id="PF05065">
    <property type="entry name" value="Phage_capsid"/>
    <property type="match status" value="1"/>
</dbReference>
<evidence type="ECO:0000313" key="4">
    <source>
        <dbReference type="Proteomes" id="UP000663942"/>
    </source>
</evidence>
<feature type="domain" description="Phage capsid-like C-terminal" evidence="2">
    <location>
        <begin position="130"/>
        <end position="410"/>
    </location>
</feature>
<dbReference type="SUPFAM" id="SSF56563">
    <property type="entry name" value="Major capsid protein gp5"/>
    <property type="match status" value="1"/>
</dbReference>
<dbReference type="Gene3D" id="3.30.2320.10">
    <property type="entry name" value="hypothetical protein PF0899 domain"/>
    <property type="match status" value="1"/>
</dbReference>
<dbReference type="RefSeq" id="WP_207825212.1">
    <property type="nucleotide sequence ID" value="NZ_CP062006.1"/>
</dbReference>
<dbReference type="NCBIfam" id="TIGR01554">
    <property type="entry name" value="major_cap_HK97"/>
    <property type="match status" value="1"/>
</dbReference>
<gene>
    <name evidence="3" type="ORF">IFE19_01890</name>
</gene>
<dbReference type="EMBL" id="CP062006">
    <property type="protein sequence ID" value="QTC88182.1"/>
    <property type="molecule type" value="Genomic_DNA"/>
</dbReference>
<organism evidence="3 4">
    <name type="scientific">Brevundimonas pondensis</name>
    <dbReference type="NCBI Taxonomy" id="2774189"/>
    <lineage>
        <taxon>Bacteria</taxon>
        <taxon>Pseudomonadati</taxon>
        <taxon>Pseudomonadota</taxon>
        <taxon>Alphaproteobacteria</taxon>
        <taxon>Caulobacterales</taxon>
        <taxon>Caulobacteraceae</taxon>
        <taxon>Brevundimonas</taxon>
    </lineage>
</organism>
<comment type="subcellular location">
    <subcellularLocation>
        <location evidence="1">Virion</location>
    </subcellularLocation>
</comment>
<dbReference type="Proteomes" id="UP000663942">
    <property type="component" value="Chromosome"/>
</dbReference>
<dbReference type="Gene3D" id="3.30.2400.10">
    <property type="entry name" value="Major capsid protein gp5"/>
    <property type="match status" value="1"/>
</dbReference>
<proteinExistence type="predicted"/>
<dbReference type="InterPro" id="IPR024455">
    <property type="entry name" value="Phage_capsid"/>
</dbReference>
<evidence type="ECO:0000256" key="1">
    <source>
        <dbReference type="ARBA" id="ARBA00004328"/>
    </source>
</evidence>
<keyword evidence="4" id="KW-1185">Reference proteome</keyword>